<gene>
    <name evidence="2" type="ORF">GCG54_00000444</name>
</gene>
<feature type="compositionally biased region" description="Polar residues" evidence="1">
    <location>
        <begin position="70"/>
        <end position="96"/>
    </location>
</feature>
<accession>A0A8H4CUN6</accession>
<protein>
    <submittedName>
        <fullName evidence="2">Uncharacterized protein</fullName>
    </submittedName>
</protein>
<reference evidence="2" key="2">
    <citation type="submission" date="2020-03" db="EMBL/GenBank/DDBJ databases">
        <authorList>
            <person name="Fu F.-F."/>
            <person name="Chen J."/>
        </authorList>
    </citation>
    <scope>NUCLEOTIDE SEQUENCE</scope>
    <source>
        <strain evidence="2">Lc1</strain>
    </source>
</reference>
<name>A0A8H4CUN6_COLGL</name>
<proteinExistence type="predicted"/>
<evidence type="ECO:0000313" key="2">
    <source>
        <dbReference type="EMBL" id="KAF3810398.1"/>
    </source>
</evidence>
<dbReference type="AlphaFoldDB" id="A0A8H4CUN6"/>
<dbReference type="Proteomes" id="UP000613401">
    <property type="component" value="Unassembled WGS sequence"/>
</dbReference>
<evidence type="ECO:0000313" key="3">
    <source>
        <dbReference type="Proteomes" id="UP000613401"/>
    </source>
</evidence>
<feature type="region of interest" description="Disordered" evidence="1">
    <location>
        <begin position="64"/>
        <end position="96"/>
    </location>
</feature>
<organism evidence="2 3">
    <name type="scientific">Colletotrichum gloeosporioides</name>
    <name type="common">Anthracnose fungus</name>
    <name type="synonym">Glomerella cingulata</name>
    <dbReference type="NCBI Taxonomy" id="474922"/>
    <lineage>
        <taxon>Eukaryota</taxon>
        <taxon>Fungi</taxon>
        <taxon>Dikarya</taxon>
        <taxon>Ascomycota</taxon>
        <taxon>Pezizomycotina</taxon>
        <taxon>Sordariomycetes</taxon>
        <taxon>Hypocreomycetidae</taxon>
        <taxon>Glomerellales</taxon>
        <taxon>Glomerellaceae</taxon>
        <taxon>Colletotrichum</taxon>
        <taxon>Colletotrichum gloeosporioides species complex</taxon>
    </lineage>
</organism>
<dbReference type="EMBL" id="WVTB01000012">
    <property type="protein sequence ID" value="KAF3810398.1"/>
    <property type="molecule type" value="Genomic_DNA"/>
</dbReference>
<dbReference type="GeneID" id="69007616"/>
<reference evidence="2" key="1">
    <citation type="journal article" date="2020" name="Phytopathology">
        <title>Genome sequence and comparative analysis of Colletotrichum gloeosporioides isolated from Liriodendron leaves.</title>
        <authorList>
            <person name="Fu F.F."/>
            <person name="Hao Z."/>
            <person name="Wang P."/>
            <person name="Lu Y."/>
            <person name="Xue L.J."/>
            <person name="Wei G."/>
            <person name="Tian Y."/>
            <person name="Baishi H."/>
            <person name="Xu H."/>
            <person name="Shi J."/>
            <person name="Cheng T."/>
            <person name="Wang G."/>
            <person name="Yi Y."/>
            <person name="Chen J."/>
        </authorList>
    </citation>
    <scope>NUCLEOTIDE SEQUENCE</scope>
    <source>
        <strain evidence="2">Lc1</strain>
    </source>
</reference>
<sequence>MSTSIPRNSGTVLRQIADTFTESVPPRTQDILNVRAAAKRHAPHATTLIPQYLVRNVETRLPEETKRNCESASGSLGSRTAPNATRLSRSGMAATT</sequence>
<dbReference type="RefSeq" id="XP_045269557.1">
    <property type="nucleotide sequence ID" value="XM_045400582.1"/>
</dbReference>
<comment type="caution">
    <text evidence="2">The sequence shown here is derived from an EMBL/GenBank/DDBJ whole genome shotgun (WGS) entry which is preliminary data.</text>
</comment>
<keyword evidence="3" id="KW-1185">Reference proteome</keyword>
<evidence type="ECO:0000256" key="1">
    <source>
        <dbReference type="SAM" id="MobiDB-lite"/>
    </source>
</evidence>